<evidence type="ECO:0000256" key="5">
    <source>
        <dbReference type="ARBA" id="ARBA00023016"/>
    </source>
</evidence>
<evidence type="ECO:0000313" key="8">
    <source>
        <dbReference type="EMBL" id="MBB6049297.1"/>
    </source>
</evidence>
<dbReference type="GO" id="GO:0005524">
    <property type="term" value="F:ATP binding"/>
    <property type="evidence" value="ECO:0007669"/>
    <property type="project" value="UniProtKB-KW"/>
</dbReference>
<keyword evidence="9" id="KW-1185">Reference proteome</keyword>
<dbReference type="PROSITE" id="PS00297">
    <property type="entry name" value="HSP70_1"/>
    <property type="match status" value="1"/>
</dbReference>
<dbReference type="SUPFAM" id="SSF100920">
    <property type="entry name" value="Heat shock protein 70kD (HSP70), peptide-binding domain"/>
    <property type="match status" value="1"/>
</dbReference>
<evidence type="ECO:0000256" key="4">
    <source>
        <dbReference type="ARBA" id="ARBA00022840"/>
    </source>
</evidence>
<dbReference type="InterPro" id="IPR029047">
    <property type="entry name" value="HSP70_peptide-bd_sf"/>
</dbReference>
<dbReference type="CDD" id="cd24029">
    <property type="entry name" value="ASKHA_NBD_HSP70_DnaK_HscA_HscC"/>
    <property type="match status" value="1"/>
</dbReference>
<evidence type="ECO:0000256" key="1">
    <source>
        <dbReference type="ARBA" id="ARBA00007381"/>
    </source>
</evidence>
<evidence type="ECO:0000313" key="9">
    <source>
        <dbReference type="Proteomes" id="UP000520814"/>
    </source>
</evidence>
<dbReference type="PRINTS" id="PR00301">
    <property type="entry name" value="HEATSHOCK70"/>
</dbReference>
<organism evidence="8 9">
    <name type="scientific">Armatimonas rosea</name>
    <dbReference type="NCBI Taxonomy" id="685828"/>
    <lineage>
        <taxon>Bacteria</taxon>
        <taxon>Bacillati</taxon>
        <taxon>Armatimonadota</taxon>
        <taxon>Armatimonadia</taxon>
        <taxon>Armatimonadales</taxon>
        <taxon>Armatimonadaceae</taxon>
        <taxon>Armatimonas</taxon>
    </lineage>
</organism>
<proteinExistence type="inferred from homology"/>
<dbReference type="Gene3D" id="3.90.640.10">
    <property type="entry name" value="Actin, Chain A, domain 4"/>
    <property type="match status" value="1"/>
</dbReference>
<dbReference type="Pfam" id="PF00012">
    <property type="entry name" value="HSP70"/>
    <property type="match status" value="2"/>
</dbReference>
<keyword evidence="6" id="KW-0143">Chaperone</keyword>
<dbReference type="AlphaFoldDB" id="A0A7W9SMC2"/>
<dbReference type="PROSITE" id="PS00329">
    <property type="entry name" value="HSP70_2"/>
    <property type="match status" value="1"/>
</dbReference>
<dbReference type="FunFam" id="3.30.420.40:FF:000071">
    <property type="entry name" value="Molecular chaperone DnaK"/>
    <property type="match status" value="1"/>
</dbReference>
<dbReference type="Proteomes" id="UP000520814">
    <property type="component" value="Unassembled WGS sequence"/>
</dbReference>
<accession>A0A7W9SMC2</accession>
<comment type="caution">
    <text evidence="8">The sequence shown here is derived from an EMBL/GenBank/DDBJ whole genome shotgun (WGS) entry which is preliminary data.</text>
</comment>
<reference evidence="8 9" key="1">
    <citation type="submission" date="2020-08" db="EMBL/GenBank/DDBJ databases">
        <title>Genomic Encyclopedia of Type Strains, Phase IV (KMG-IV): sequencing the most valuable type-strain genomes for metagenomic binning, comparative biology and taxonomic classification.</title>
        <authorList>
            <person name="Goeker M."/>
        </authorList>
    </citation>
    <scope>NUCLEOTIDE SEQUENCE [LARGE SCALE GENOMIC DNA]</scope>
    <source>
        <strain evidence="8 9">DSM 23562</strain>
    </source>
</reference>
<name>A0A7W9SMC2_ARMRO</name>
<keyword evidence="5" id="KW-0346">Stress response</keyword>
<dbReference type="InterPro" id="IPR043129">
    <property type="entry name" value="ATPase_NBD"/>
</dbReference>
<evidence type="ECO:0000256" key="6">
    <source>
        <dbReference type="ARBA" id="ARBA00023186"/>
    </source>
</evidence>
<dbReference type="GO" id="GO:0140662">
    <property type="term" value="F:ATP-dependent protein folding chaperone"/>
    <property type="evidence" value="ECO:0007669"/>
    <property type="project" value="InterPro"/>
</dbReference>
<keyword evidence="2" id="KW-0597">Phosphoprotein</keyword>
<dbReference type="RefSeq" id="WP_184192908.1">
    <property type="nucleotide sequence ID" value="NZ_JACHGW010000001.1"/>
</dbReference>
<sequence length="584" mass="63603">MNTPPSGVAPKNIPSGPIIGIDLGTSTSAIAFLTPDGEPELIQDLNGDTIVPSMVQLLPDGQLVVGSVAKSGAVTYHDRTAMEVKRLMGTGETVKLGKKVFFPEEIGTEILKHLKQAAEAKLNREVKDVVISVPARFENSAREATRKAAEAAGLEVIRLINEPTAAALAYGLGHIADQSKVLVFDFGGGTLDVTVLEMFEGILDIRTSVGDDKLGGKDIDEAVMALLRDKFKETTGKKMPPPSRDRKAAQRIKEEGEIVKKTLSFSESVQVNLPNLVGDQSLVCTITRDELDAQLEDMLMRAMAVVNEALARARLKWDDIDVILPIGGSSRIPMFRRALQFASGKELYSGGLNPDEAVALGAAIAAGIEQDLYQKQQKDIMILDVSPHRLGVATIKQVGSEQFVEDYFSELIPKDAKLPAITKRDYMTLSDGTGPIAIRIYEAVTEGNLCREHRMISELALRALNKESKDEPVQVEFRYTLDGTLEVAARYISAPMVQVDGKFVLDAPGAGGAEIPQEVWRNAPLAGLVLPLIEQVERQVKERPDIASTLNDMAGFVKLAVIQNDEDEVRKRLDKLTDLLFELT</sequence>
<dbReference type="PANTHER" id="PTHR19375">
    <property type="entry name" value="HEAT SHOCK PROTEIN 70KDA"/>
    <property type="match status" value="1"/>
</dbReference>
<dbReference type="EMBL" id="JACHGW010000001">
    <property type="protein sequence ID" value="MBB6049297.1"/>
    <property type="molecule type" value="Genomic_DNA"/>
</dbReference>
<keyword evidence="3 7" id="KW-0547">Nucleotide-binding</keyword>
<gene>
    <name evidence="8" type="ORF">HNQ39_001059</name>
</gene>
<dbReference type="InterPro" id="IPR018181">
    <property type="entry name" value="Heat_shock_70_CS"/>
</dbReference>
<dbReference type="SUPFAM" id="SSF53067">
    <property type="entry name" value="Actin-like ATPase domain"/>
    <property type="match status" value="2"/>
</dbReference>
<keyword evidence="4 7" id="KW-0067">ATP-binding</keyword>
<dbReference type="InterPro" id="IPR013126">
    <property type="entry name" value="Hsp_70_fam"/>
</dbReference>
<comment type="similarity">
    <text evidence="1 7">Belongs to the heat shock protein 70 family.</text>
</comment>
<evidence type="ECO:0000256" key="2">
    <source>
        <dbReference type="ARBA" id="ARBA00022553"/>
    </source>
</evidence>
<evidence type="ECO:0000256" key="7">
    <source>
        <dbReference type="RuleBase" id="RU003322"/>
    </source>
</evidence>
<dbReference type="Gene3D" id="3.30.420.40">
    <property type="match status" value="2"/>
</dbReference>
<protein>
    <submittedName>
        <fullName evidence="8">Molecular chaperone DnaK</fullName>
    </submittedName>
</protein>
<evidence type="ECO:0000256" key="3">
    <source>
        <dbReference type="ARBA" id="ARBA00022741"/>
    </source>
</evidence>
<dbReference type="Gene3D" id="2.60.34.10">
    <property type="entry name" value="Substrate Binding Domain Of DNAk, Chain A, domain 1"/>
    <property type="match status" value="1"/>
</dbReference>
<dbReference type="FunFam" id="3.90.640.10:FF:000003">
    <property type="entry name" value="Molecular chaperone DnaK"/>
    <property type="match status" value="1"/>
</dbReference>